<organism evidence="2 3">
    <name type="scientific">Boothiomyces macroporosus</name>
    <dbReference type="NCBI Taxonomy" id="261099"/>
    <lineage>
        <taxon>Eukaryota</taxon>
        <taxon>Fungi</taxon>
        <taxon>Fungi incertae sedis</taxon>
        <taxon>Chytridiomycota</taxon>
        <taxon>Chytridiomycota incertae sedis</taxon>
        <taxon>Chytridiomycetes</taxon>
        <taxon>Rhizophydiales</taxon>
        <taxon>Terramycetaceae</taxon>
        <taxon>Boothiomyces</taxon>
    </lineage>
</organism>
<reference evidence="2" key="1">
    <citation type="submission" date="2020-05" db="EMBL/GenBank/DDBJ databases">
        <title>Phylogenomic resolution of chytrid fungi.</title>
        <authorList>
            <person name="Stajich J.E."/>
            <person name="Amses K."/>
            <person name="Simmons R."/>
            <person name="Seto K."/>
            <person name="Myers J."/>
            <person name="Bonds A."/>
            <person name="Quandt C.A."/>
            <person name="Barry K."/>
            <person name="Liu P."/>
            <person name="Grigoriev I."/>
            <person name="Longcore J.E."/>
            <person name="James T.Y."/>
        </authorList>
    </citation>
    <scope>NUCLEOTIDE SEQUENCE</scope>
    <source>
        <strain evidence="2">PLAUS21</strain>
    </source>
</reference>
<keyword evidence="3" id="KW-1185">Reference proteome</keyword>
<name>A0AAD5Y4D2_9FUNG</name>
<dbReference type="EMBL" id="JADGKB010000077">
    <property type="protein sequence ID" value="KAJ3254833.1"/>
    <property type="molecule type" value="Genomic_DNA"/>
</dbReference>
<feature type="compositionally biased region" description="Acidic residues" evidence="1">
    <location>
        <begin position="134"/>
        <end position="143"/>
    </location>
</feature>
<comment type="caution">
    <text evidence="2">The sequence shown here is derived from an EMBL/GenBank/DDBJ whole genome shotgun (WGS) entry which is preliminary data.</text>
</comment>
<feature type="compositionally biased region" description="Polar residues" evidence="1">
    <location>
        <begin position="168"/>
        <end position="179"/>
    </location>
</feature>
<feature type="compositionally biased region" description="Polar residues" evidence="1">
    <location>
        <begin position="91"/>
        <end position="100"/>
    </location>
</feature>
<dbReference type="Proteomes" id="UP001210925">
    <property type="component" value="Unassembled WGS sequence"/>
</dbReference>
<feature type="region of interest" description="Disordered" evidence="1">
    <location>
        <begin position="43"/>
        <end position="195"/>
    </location>
</feature>
<evidence type="ECO:0000313" key="2">
    <source>
        <dbReference type="EMBL" id="KAJ3254833.1"/>
    </source>
</evidence>
<dbReference type="AlphaFoldDB" id="A0AAD5Y4D2"/>
<feature type="compositionally biased region" description="Polar residues" evidence="1">
    <location>
        <begin position="57"/>
        <end position="74"/>
    </location>
</feature>
<feature type="region of interest" description="Disordered" evidence="1">
    <location>
        <begin position="1"/>
        <end position="28"/>
    </location>
</feature>
<gene>
    <name evidence="2" type="ORF">HK103_006823</name>
</gene>
<proteinExistence type="predicted"/>
<evidence type="ECO:0000313" key="3">
    <source>
        <dbReference type="Proteomes" id="UP001210925"/>
    </source>
</evidence>
<sequence>MHTNNHGVGKDGMMPPIGMPVSSPSQHTMMSFAHSDSIDQLSLKPQSNIQPPLLPNNAESNVQPPTIANMTGVSQPPLLNEKDSLKASQPPILNNHTSQVGELPIMNPEAQQTHQPPIIQKTKPKTRRKVKDDLDFEDSDDEDLKSKSGTSALADFFNESRIQRPSKESTPVGSQTNIGIINESERNEFMPPTMK</sequence>
<accession>A0AAD5Y4D2</accession>
<protein>
    <submittedName>
        <fullName evidence="2">Uncharacterized protein</fullName>
    </submittedName>
</protein>
<evidence type="ECO:0000256" key="1">
    <source>
        <dbReference type="SAM" id="MobiDB-lite"/>
    </source>
</evidence>